<evidence type="ECO:0000313" key="9">
    <source>
        <dbReference type="EMBL" id="EME37029.1"/>
    </source>
</evidence>
<evidence type="ECO:0000256" key="5">
    <source>
        <dbReference type="HAMAP-Rule" id="MF_01334"/>
    </source>
</evidence>
<dbReference type="Gene3D" id="2.170.120.20">
    <property type="entry name" value="Ribosomal protein L25, beta domain"/>
    <property type="match status" value="1"/>
</dbReference>
<feature type="domain" description="Large ribosomal subunit protein bL25 L25" evidence="7">
    <location>
        <begin position="10"/>
        <end position="92"/>
    </location>
</feature>
<dbReference type="Pfam" id="PF01386">
    <property type="entry name" value="Ribosomal_L25p"/>
    <property type="match status" value="1"/>
</dbReference>
<dbReference type="PANTHER" id="PTHR33284:SF1">
    <property type="entry name" value="RIBOSOMAL PROTEIN L25_GLN-TRNA SYNTHETASE, ANTI-CODON-BINDING DOMAIN-CONTAINING PROTEIN"/>
    <property type="match status" value="1"/>
</dbReference>
<dbReference type="Pfam" id="PF14693">
    <property type="entry name" value="Ribosomal_TL5_C"/>
    <property type="match status" value="1"/>
</dbReference>
<keyword evidence="3 5" id="KW-0689">Ribosomal protein</keyword>
<dbReference type="PANTHER" id="PTHR33284">
    <property type="entry name" value="RIBOSOMAL PROTEIN L25/GLN-TRNA SYNTHETASE, ANTI-CODON-BINDING DOMAIN-CONTAINING PROTEIN"/>
    <property type="match status" value="1"/>
</dbReference>
<dbReference type="Proteomes" id="UP000009877">
    <property type="component" value="Unassembled WGS sequence"/>
</dbReference>
<evidence type="ECO:0000256" key="3">
    <source>
        <dbReference type="ARBA" id="ARBA00022980"/>
    </source>
</evidence>
<keyword evidence="1 5" id="KW-0699">rRNA-binding</keyword>
<evidence type="ECO:0000256" key="6">
    <source>
        <dbReference type="SAM" id="MobiDB-lite"/>
    </source>
</evidence>
<dbReference type="NCBIfam" id="TIGR00731">
    <property type="entry name" value="bL25_bact_ctc"/>
    <property type="match status" value="1"/>
</dbReference>
<accession>M2YEL2</accession>
<dbReference type="STRING" id="71999.KPaMU14_09300"/>
<keyword evidence="4 5" id="KW-0687">Ribonucleoprotein</keyword>
<dbReference type="InterPro" id="IPR020930">
    <property type="entry name" value="Ribosomal_uL5_bac-type"/>
</dbReference>
<dbReference type="InterPro" id="IPR020056">
    <property type="entry name" value="Rbsml_bL25/Gln-tRNA_synth_N"/>
</dbReference>
<dbReference type="InterPro" id="IPR029751">
    <property type="entry name" value="Ribosomal_L25_dom"/>
</dbReference>
<comment type="subunit">
    <text evidence="5">Part of the 50S ribosomal subunit; part of the 5S rRNA/L5/L18/L25 subcomplex. Contacts the 5S rRNA. Binds to the 5S rRNA independently of L5 and L18.</text>
</comment>
<dbReference type="AlphaFoldDB" id="M2YEL2"/>
<evidence type="ECO:0000259" key="8">
    <source>
        <dbReference type="Pfam" id="PF14693"/>
    </source>
</evidence>
<dbReference type="RefSeq" id="WP_006214196.1">
    <property type="nucleotide sequence ID" value="NZ_ANHZ02000006.1"/>
</dbReference>
<feature type="region of interest" description="Disordered" evidence="6">
    <location>
        <begin position="177"/>
        <end position="221"/>
    </location>
</feature>
<comment type="caution">
    <text evidence="9">The sequence shown here is derived from an EMBL/GenBank/DDBJ whole genome shotgun (WGS) entry which is preliminary data.</text>
</comment>
<dbReference type="CDD" id="cd00495">
    <property type="entry name" value="Ribosomal_L25_TL5_CTC"/>
    <property type="match status" value="1"/>
</dbReference>
<dbReference type="GO" id="GO:0022625">
    <property type="term" value="C:cytosolic large ribosomal subunit"/>
    <property type="evidence" value="ECO:0007669"/>
    <property type="project" value="TreeGrafter"/>
</dbReference>
<dbReference type="HAMAP" id="MF_01334">
    <property type="entry name" value="Ribosomal_bL25_CTC"/>
    <property type="match status" value="1"/>
</dbReference>
<comment type="similarity">
    <text evidence="5">Belongs to the bacterial ribosomal protein bL25 family. CTC subfamily.</text>
</comment>
<name>M2YEL2_9MICC</name>
<dbReference type="GO" id="GO:0003735">
    <property type="term" value="F:structural constituent of ribosome"/>
    <property type="evidence" value="ECO:0007669"/>
    <property type="project" value="InterPro"/>
</dbReference>
<comment type="function">
    <text evidence="5">This is one of the proteins that binds to the 5S RNA in the ribosome where it forms part of the central protuberance.</text>
</comment>
<proteinExistence type="inferred from homology"/>
<gene>
    <name evidence="5" type="primary">rplY</name>
    <name evidence="5" type="synonym">ctc</name>
    <name evidence="9" type="ORF">C884_02185</name>
</gene>
<dbReference type="GO" id="GO:0006412">
    <property type="term" value="P:translation"/>
    <property type="evidence" value="ECO:0007669"/>
    <property type="project" value="UniProtKB-UniRule"/>
</dbReference>
<dbReference type="NCBIfam" id="NF004612">
    <property type="entry name" value="PRK05943.1"/>
    <property type="match status" value="1"/>
</dbReference>
<evidence type="ECO:0000256" key="1">
    <source>
        <dbReference type="ARBA" id="ARBA00022730"/>
    </source>
</evidence>
<dbReference type="NCBIfam" id="NF004131">
    <property type="entry name" value="PRK05618.2-1"/>
    <property type="match status" value="1"/>
</dbReference>
<feature type="domain" description="Large ribosomal subunit protein bL25 beta" evidence="8">
    <location>
        <begin position="100"/>
        <end position="179"/>
    </location>
</feature>
<keyword evidence="10" id="KW-1185">Reference proteome</keyword>
<dbReference type="InterPro" id="IPR001021">
    <property type="entry name" value="Ribosomal_bL25_long"/>
</dbReference>
<evidence type="ECO:0000256" key="4">
    <source>
        <dbReference type="ARBA" id="ARBA00023274"/>
    </source>
</evidence>
<dbReference type="GO" id="GO:0008097">
    <property type="term" value="F:5S rRNA binding"/>
    <property type="evidence" value="ECO:0007669"/>
    <property type="project" value="InterPro"/>
</dbReference>
<evidence type="ECO:0000313" key="10">
    <source>
        <dbReference type="Proteomes" id="UP000009877"/>
    </source>
</evidence>
<keyword evidence="2 5" id="KW-0694">RNA-binding</keyword>
<organism evidence="9 10">
    <name type="scientific">Kocuria palustris PEL</name>
    <dbReference type="NCBI Taxonomy" id="1236550"/>
    <lineage>
        <taxon>Bacteria</taxon>
        <taxon>Bacillati</taxon>
        <taxon>Actinomycetota</taxon>
        <taxon>Actinomycetes</taxon>
        <taxon>Micrococcales</taxon>
        <taxon>Micrococcaceae</taxon>
        <taxon>Kocuria</taxon>
    </lineage>
</organism>
<dbReference type="InterPro" id="IPR020057">
    <property type="entry name" value="Ribosomal_bL25_b-dom"/>
</dbReference>
<evidence type="ECO:0000259" key="7">
    <source>
        <dbReference type="Pfam" id="PF01386"/>
    </source>
</evidence>
<dbReference type="InterPro" id="IPR037121">
    <property type="entry name" value="Ribosomal_bL25_C"/>
</dbReference>
<protein>
    <recommendedName>
        <fullName evidence="5">Large ribosomal subunit protein bL25</fullName>
    </recommendedName>
    <alternativeName>
        <fullName evidence="5">General stress protein CTC</fullName>
    </alternativeName>
</protein>
<evidence type="ECO:0000256" key="2">
    <source>
        <dbReference type="ARBA" id="ARBA00022884"/>
    </source>
</evidence>
<dbReference type="EMBL" id="ANHZ02000006">
    <property type="protein sequence ID" value="EME37029.1"/>
    <property type="molecule type" value="Genomic_DNA"/>
</dbReference>
<dbReference type="SUPFAM" id="SSF50715">
    <property type="entry name" value="Ribosomal protein L25-like"/>
    <property type="match status" value="1"/>
</dbReference>
<sequence length="221" mass="23943">MADTTKVPGEVRTDFGKGYARRIRQADKIPAVIYGAGHDPIHVSLPGHDMMLISRNANAVIEVLADDGQKHLAMLKDVQRHPIRPEIYHIDLLTVKRGQKVEVDLPINVTGEVDPSAIYTQEETTITVMADALNVPEQVELDIEGRTPGEHALVSDIVVPSGVEVLTDPETMVINVSEPIEQDLGEEPEDEETEGAEGESGEESGESEGGEASDEESSDSE</sequence>
<dbReference type="InterPro" id="IPR011035">
    <property type="entry name" value="Ribosomal_bL25/Gln-tRNA_synth"/>
</dbReference>
<feature type="compositionally biased region" description="Acidic residues" evidence="6">
    <location>
        <begin position="180"/>
        <end position="221"/>
    </location>
</feature>
<reference evidence="9 10" key="1">
    <citation type="journal article" date="2014" name="Genome Announc.">
        <title>Draft Genome Sequence of Kocuria palustris PEL.</title>
        <authorList>
            <person name="Sharma G."/>
            <person name="Khatri I."/>
            <person name="Subramanian S."/>
        </authorList>
    </citation>
    <scope>NUCLEOTIDE SEQUENCE [LARGE SCALE GENOMIC DNA]</scope>
    <source>
        <strain evidence="9 10">PEL</strain>
    </source>
</reference>
<dbReference type="Gene3D" id="2.40.240.10">
    <property type="entry name" value="Ribosomal Protein L25, Chain P"/>
    <property type="match status" value="1"/>
</dbReference>